<organism evidence="6 7">
    <name type="scientific">Actinomadura geliboluensis</name>
    <dbReference type="NCBI Taxonomy" id="882440"/>
    <lineage>
        <taxon>Bacteria</taxon>
        <taxon>Bacillati</taxon>
        <taxon>Actinomycetota</taxon>
        <taxon>Actinomycetes</taxon>
        <taxon>Streptosporangiales</taxon>
        <taxon>Thermomonosporaceae</taxon>
        <taxon>Actinomadura</taxon>
    </lineage>
</organism>
<evidence type="ECO:0000256" key="2">
    <source>
        <dbReference type="ARBA" id="ARBA00006739"/>
    </source>
</evidence>
<accession>A0A5S4HJT6</accession>
<proteinExistence type="inferred from homology"/>
<dbReference type="InterPro" id="IPR029044">
    <property type="entry name" value="Nucleotide-diphossugar_trans"/>
</dbReference>
<comment type="pathway">
    <text evidence="1">Cell wall biogenesis; cell wall polysaccharide biosynthesis.</text>
</comment>
<keyword evidence="4 6" id="KW-0808">Transferase</keyword>
<dbReference type="Pfam" id="PF00535">
    <property type="entry name" value="Glycos_transf_2"/>
    <property type="match status" value="1"/>
</dbReference>
<dbReference type="AlphaFoldDB" id="A0A5S4HJT6"/>
<reference evidence="6 7" key="1">
    <citation type="submission" date="2019-05" db="EMBL/GenBank/DDBJ databases">
        <title>Draft genome sequence of Actinomadura geliboluensis A8036.</title>
        <authorList>
            <person name="Saricaoglu S."/>
            <person name="Isik K."/>
        </authorList>
    </citation>
    <scope>NUCLEOTIDE SEQUENCE [LARGE SCALE GENOMIC DNA]</scope>
    <source>
        <strain evidence="6 7">A8036</strain>
    </source>
</reference>
<keyword evidence="7" id="KW-1185">Reference proteome</keyword>
<comment type="similarity">
    <text evidence="2">Belongs to the glycosyltransferase 2 family.</text>
</comment>
<evidence type="ECO:0000256" key="3">
    <source>
        <dbReference type="ARBA" id="ARBA00022676"/>
    </source>
</evidence>
<gene>
    <name evidence="6" type="ORF">ETD96_12935</name>
</gene>
<protein>
    <submittedName>
        <fullName evidence="6">Glycosyltransferase</fullName>
    </submittedName>
</protein>
<dbReference type="Proteomes" id="UP000305238">
    <property type="component" value="Unassembled WGS sequence"/>
</dbReference>
<dbReference type="GO" id="GO:0016757">
    <property type="term" value="F:glycosyltransferase activity"/>
    <property type="evidence" value="ECO:0007669"/>
    <property type="project" value="UniProtKB-KW"/>
</dbReference>
<evidence type="ECO:0000313" key="7">
    <source>
        <dbReference type="Proteomes" id="UP000305238"/>
    </source>
</evidence>
<keyword evidence="3" id="KW-0328">Glycosyltransferase</keyword>
<dbReference type="PANTHER" id="PTHR43179:SF12">
    <property type="entry name" value="GALACTOFURANOSYLTRANSFERASE GLFT2"/>
    <property type="match status" value="1"/>
</dbReference>
<evidence type="ECO:0000256" key="4">
    <source>
        <dbReference type="ARBA" id="ARBA00022679"/>
    </source>
</evidence>
<evidence type="ECO:0000259" key="5">
    <source>
        <dbReference type="Pfam" id="PF00535"/>
    </source>
</evidence>
<sequence>MTMTMLWPAITSVGDAARLVHTAGKYVGDVLRKRAQRSFSRPLAAHRPEGSVPELADGEKPLVSVVVSVRGNANALQGLLTALAQQSFVGSRSAGLEVVVVDNSQRGHCEGPALAARSWPFPVRVFHEPRPGLSRGRNRGIQASRGRYVVLTDADIRPRPGWLQALVAAAGQHDAAVVGGRAVTSYPEGTALTMGWVAARPLAECHGPLDWPEKPSDYGWPYWIVGANLLVNRHVFAQLGLLRTDLGRRGRLPLDCEDLEFADRVWQAGLRVVIEPKAVVDHPVGRAQTRPGWFVLQGACHGLCVARMRTTVRVPAPAIRAGFSDIVDVLALLAAAWAFLDDVQLVVALRDAARICTYHLERVRLVLTSRTLLPLSSTDPEGCT</sequence>
<feature type="domain" description="Glycosyltransferase 2-like" evidence="5">
    <location>
        <begin position="64"/>
        <end position="190"/>
    </location>
</feature>
<dbReference type="PANTHER" id="PTHR43179">
    <property type="entry name" value="RHAMNOSYLTRANSFERASE WBBL"/>
    <property type="match status" value="1"/>
</dbReference>
<dbReference type="InterPro" id="IPR001173">
    <property type="entry name" value="Glyco_trans_2-like"/>
</dbReference>
<dbReference type="EMBL" id="VCKZ01000073">
    <property type="protein sequence ID" value="TMR40020.1"/>
    <property type="molecule type" value="Genomic_DNA"/>
</dbReference>
<dbReference type="OrthoDB" id="5243838at2"/>
<evidence type="ECO:0000313" key="6">
    <source>
        <dbReference type="EMBL" id="TMR40020.1"/>
    </source>
</evidence>
<comment type="caution">
    <text evidence="6">The sequence shown here is derived from an EMBL/GenBank/DDBJ whole genome shotgun (WGS) entry which is preliminary data.</text>
</comment>
<dbReference type="Gene3D" id="3.90.550.10">
    <property type="entry name" value="Spore Coat Polysaccharide Biosynthesis Protein SpsA, Chain A"/>
    <property type="match status" value="1"/>
</dbReference>
<dbReference type="SUPFAM" id="SSF53448">
    <property type="entry name" value="Nucleotide-diphospho-sugar transferases"/>
    <property type="match status" value="1"/>
</dbReference>
<name>A0A5S4HJT6_9ACTN</name>
<evidence type="ECO:0000256" key="1">
    <source>
        <dbReference type="ARBA" id="ARBA00004776"/>
    </source>
</evidence>